<organism evidence="1 2">
    <name type="scientific">Arthrospiribacter ruber</name>
    <dbReference type="NCBI Taxonomy" id="2487934"/>
    <lineage>
        <taxon>Bacteria</taxon>
        <taxon>Pseudomonadati</taxon>
        <taxon>Bacteroidota</taxon>
        <taxon>Cytophagia</taxon>
        <taxon>Cytophagales</taxon>
        <taxon>Cyclobacteriaceae</taxon>
        <taxon>Arthrospiribacter</taxon>
    </lineage>
</organism>
<dbReference type="Proteomes" id="UP000727490">
    <property type="component" value="Unassembled WGS sequence"/>
</dbReference>
<reference evidence="1 2" key="1">
    <citation type="journal article" date="2020" name="Syst. Appl. Microbiol.">
        <title>Arthrospiribacter ruber gen. nov., sp. nov., a novel bacterium isolated from Arthrospira cultures.</title>
        <authorList>
            <person name="Waleron M."/>
            <person name="Misztak A."/>
            <person name="Waleron M.M."/>
            <person name="Furmaniak M."/>
            <person name="Mrozik A."/>
            <person name="Waleron K."/>
        </authorList>
    </citation>
    <scope>NUCLEOTIDE SEQUENCE [LARGE SCALE GENOMIC DNA]</scope>
    <source>
        <strain evidence="1 2">DPMB0001</strain>
    </source>
</reference>
<name>A0A951J1I0_9BACT</name>
<accession>A0A951J1I0</accession>
<dbReference type="AlphaFoldDB" id="A0A951J1I0"/>
<proteinExistence type="predicted"/>
<sequence length="810" mass="92909">MVKFKITTDNVGRKDNPEPKEVGWISRNLNQVKEVDFLGFKELISSGYTWSTGIFKDGKRKSNNWIEQQVFTLEFDSGVTHNEILKKFESVGLTPNFYYPSFSDTPEHPKFKIVLVTDIPVADEKLSKHLQLGLMDTIGNVDLTCKDSSKLFFGGNSCDIISVNPVSLQQLYDTVNATYISKDKNNIPKYPTLTEYLSGVKDFDLFHEFKYSSPYSTNVKPSFIVNNSDEIINVIDNFDFIKLEAEVNIWKAFVKGKFLNNKEIFGLATSMIWVKGGIARMKDTMIKFNAEGKTEYTDSDFSILRYVKKQKYQPQRLVCYSPYPEDADFLNPITAVKEKRGLIEITGKINKQPLIEAEKLMEAEFERVLEEASNKIYLFKLPTGIGKTRLLETVNATLAFPTNRLKEEVSKRMKINHIKTPEFPNLIDEELQEKIEYFYSVGLTEYATKLVNEISKDYRGLKFKRQDVDSVQKYLKEVRRCYATKETVLTTHARVLHSEFKSNTVIFDECPLNSILTIKTFHIKDLIKLDTPSERFELGTDITAIIEYLIKADKGMVIETPTFTVDLEILSNRIKNNKILSDIISFLHSDYFLRDAKDPNLFTYIQKNELPENKKVIIMSGTLSTNIYKAIYGERVEIIDLSDVEHKGIIRQHTAKSFSRQSLKLSIDKIDTIINTDNRTITFKNFVDEITNAEKEMYFGNVSGYDSLKGVNINVLGTPHLNPTQYVLIGSVLGLKLKPRDLTVKFRTVEWNGFRFKFNTYTNDTLSAIQLDMIEAELLQAVGRARALRENVTVDVYSNLPLRVSTAFVN</sequence>
<dbReference type="RefSeq" id="WP_219291450.1">
    <property type="nucleotide sequence ID" value="NZ_RPHB01000007.1"/>
</dbReference>
<evidence type="ECO:0000313" key="1">
    <source>
        <dbReference type="EMBL" id="MBW3469068.1"/>
    </source>
</evidence>
<gene>
    <name evidence="1" type="ORF">EGN73_14805</name>
</gene>
<comment type="caution">
    <text evidence="1">The sequence shown here is derived from an EMBL/GenBank/DDBJ whole genome shotgun (WGS) entry which is preliminary data.</text>
</comment>
<dbReference type="EMBL" id="RPHB01000007">
    <property type="protein sequence ID" value="MBW3469068.1"/>
    <property type="molecule type" value="Genomic_DNA"/>
</dbReference>
<protein>
    <submittedName>
        <fullName evidence="1">Uncharacterized protein</fullName>
    </submittedName>
</protein>
<keyword evidence="2" id="KW-1185">Reference proteome</keyword>
<evidence type="ECO:0000313" key="2">
    <source>
        <dbReference type="Proteomes" id="UP000727490"/>
    </source>
</evidence>